<protein>
    <submittedName>
        <fullName evidence="2">Endothelin receptor type B isoform X1</fullName>
    </submittedName>
</protein>
<name>A0AC58K2X5_CASCN</name>
<accession>A0AC58K2X5</accession>
<reference evidence="2" key="1">
    <citation type="submission" date="2025-08" db="UniProtKB">
        <authorList>
            <consortium name="RefSeq"/>
        </authorList>
    </citation>
    <scope>IDENTIFICATION</scope>
</reference>
<keyword evidence="2" id="KW-0675">Receptor</keyword>
<dbReference type="Proteomes" id="UP001732720">
    <property type="component" value="Chromosome 10"/>
</dbReference>
<dbReference type="RefSeq" id="XP_073899272.1">
    <property type="nucleotide sequence ID" value="XM_074043171.1"/>
</dbReference>
<organism evidence="1 2">
    <name type="scientific">Castor canadensis</name>
    <name type="common">American beaver</name>
    <dbReference type="NCBI Taxonomy" id="51338"/>
    <lineage>
        <taxon>Eukaryota</taxon>
        <taxon>Metazoa</taxon>
        <taxon>Chordata</taxon>
        <taxon>Craniata</taxon>
        <taxon>Vertebrata</taxon>
        <taxon>Euteleostomi</taxon>
        <taxon>Mammalia</taxon>
        <taxon>Eutheria</taxon>
        <taxon>Euarchontoglires</taxon>
        <taxon>Glires</taxon>
        <taxon>Rodentia</taxon>
        <taxon>Castorimorpha</taxon>
        <taxon>Castoridae</taxon>
        <taxon>Castor</taxon>
    </lineage>
</organism>
<evidence type="ECO:0000313" key="2">
    <source>
        <dbReference type="RefSeq" id="XP_073899272.1"/>
    </source>
</evidence>
<proteinExistence type="predicted"/>
<keyword evidence="1" id="KW-1185">Reference proteome</keyword>
<evidence type="ECO:0000313" key="1">
    <source>
        <dbReference type="Proteomes" id="UP001732720"/>
    </source>
</evidence>
<gene>
    <name evidence="2" type="primary">Ednrb</name>
</gene>
<sequence length="488" mass="54720">MQPPPSLGGRALVALVLACAVMGVWGKEKGLPPAQATPSSLSTKEIMTGPVNTSWLSGSNFTLPRSSASAEDPKGGKMAEGRPRASSPPQCQGNIEIKETFKYINTVVACLVFVLGIIGNSTLLRIIYKNKCMRNGPNILIASLALGDLLHIIIDIPINVYKLLAEDWPFGVEMCKLVPFIQKASVGITVLSLCALSIDRYRAVASWSRIKGIGVPKWTAVEIVLIWVISVVLAVPEALAFDMISMDYKGKSLRICLLHPVQKTAFMQFYKKAKDWWLFGFYFCSPLVITAVFYTLMTCEMLRKKSGMQIALNDHLKQVRRCKDLTTGDHDYDYDENCDDDNKRREVAKTVFCLVLVFALCWLPLHLSRILKLTLYDQNDPNRCELLRRIRGTQGTMGTQRQSCQNDDFLLVLDYIGINMSSLNSCINPIALYLVSKRFKNCFKSCLCCWCQSFEEKQSLEEKQSCLKFKPNDQGYDNFRSSNKSSSS</sequence>